<keyword evidence="3 5" id="KW-0732">Signal</keyword>
<evidence type="ECO:0000313" key="8">
    <source>
        <dbReference type="EMBL" id="AER67557.1"/>
    </source>
</evidence>
<dbReference type="Gene3D" id="3.40.190.10">
    <property type="entry name" value="Periplasmic binding protein-like II"/>
    <property type="match status" value="2"/>
</dbReference>
<dbReference type="SMART" id="SM00079">
    <property type="entry name" value="PBPe"/>
    <property type="match status" value="1"/>
</dbReference>
<dbReference type="InterPro" id="IPR018313">
    <property type="entry name" value="SBP_3_CS"/>
</dbReference>
<evidence type="ECO:0000256" key="1">
    <source>
        <dbReference type="ARBA" id="ARBA00004196"/>
    </source>
</evidence>
<dbReference type="GO" id="GO:0030313">
    <property type="term" value="C:cell envelope"/>
    <property type="evidence" value="ECO:0007669"/>
    <property type="project" value="UniProtKB-SubCell"/>
</dbReference>
<protein>
    <submittedName>
        <fullName evidence="8">Amino acid ABC transporter substrate-binding protein, PAAT family</fullName>
    </submittedName>
</protein>
<dbReference type="Proteomes" id="UP000005868">
    <property type="component" value="Chromosome"/>
</dbReference>
<dbReference type="PANTHER" id="PTHR35936">
    <property type="entry name" value="MEMBRANE-BOUND LYTIC MUREIN TRANSGLYCOSYLASE F"/>
    <property type="match status" value="1"/>
</dbReference>
<comment type="subcellular location">
    <subcellularLocation>
        <location evidence="1">Cell envelope</location>
    </subcellularLocation>
</comment>
<evidence type="ECO:0000256" key="4">
    <source>
        <dbReference type="RuleBase" id="RU003744"/>
    </source>
</evidence>
<dbReference type="InterPro" id="IPR001320">
    <property type="entry name" value="Iontro_rcpt_C"/>
</dbReference>
<dbReference type="KEGG" id="tli:Tlie_1847"/>
<dbReference type="HOGENOM" id="CLU_019602_18_2_0"/>
<evidence type="ECO:0000256" key="3">
    <source>
        <dbReference type="ARBA" id="ARBA00022729"/>
    </source>
</evidence>
<dbReference type="STRING" id="580340.Tlie_1847"/>
<name>G7V923_THELD</name>
<reference evidence="8 9" key="2">
    <citation type="journal article" date="2012" name="Stand. Genomic Sci.">
        <title>Genome sequence of the moderately thermophilic, amino-acid-degrading and sulfur-reducing bacterium Thermovirga lienii type strain (Cas60314(T)).</title>
        <authorList>
            <person name="Goker M."/>
            <person name="Saunders E."/>
            <person name="Lapidus A."/>
            <person name="Nolan M."/>
            <person name="Lucas S."/>
            <person name="Hammon N."/>
            <person name="Deshpande S."/>
            <person name="Cheng J.F."/>
            <person name="Han C."/>
            <person name="Tapia R."/>
            <person name="Goodwin L.A."/>
            <person name="Pitluck S."/>
            <person name="Liolios K."/>
            <person name="Mavromatis K."/>
            <person name="Pagani I."/>
            <person name="Ivanova N."/>
            <person name="Mikhailova N."/>
            <person name="Pati A."/>
            <person name="Chen A."/>
            <person name="Palaniappan K."/>
            <person name="Land M."/>
            <person name="Chang Y.J."/>
            <person name="Jeffries C.D."/>
            <person name="Brambilla E.M."/>
            <person name="Rohde M."/>
            <person name="Spring S."/>
            <person name="Detter J.C."/>
            <person name="Woyke T."/>
            <person name="Bristow J."/>
            <person name="Eisen J.A."/>
            <person name="Markowitz V."/>
            <person name="Hugenholtz P."/>
            <person name="Kyrpides N.C."/>
            <person name="Klenk H.P."/>
        </authorList>
    </citation>
    <scope>NUCLEOTIDE SEQUENCE [LARGE SCALE GENOMIC DNA]</scope>
    <source>
        <strain evidence="9">ATCC BAA-1197 / DSM 17291 / Cas60314</strain>
    </source>
</reference>
<feature type="domain" description="Solute-binding protein family 3/N-terminal" evidence="6">
    <location>
        <begin position="34"/>
        <end position="245"/>
    </location>
</feature>
<feature type="domain" description="Ionotropic glutamate receptor C-terminal" evidence="7">
    <location>
        <begin position="34"/>
        <end position="245"/>
    </location>
</feature>
<evidence type="ECO:0000259" key="6">
    <source>
        <dbReference type="SMART" id="SM00062"/>
    </source>
</evidence>
<dbReference type="eggNOG" id="COG0834">
    <property type="taxonomic scope" value="Bacteria"/>
</dbReference>
<dbReference type="GO" id="GO:0015276">
    <property type="term" value="F:ligand-gated monoatomic ion channel activity"/>
    <property type="evidence" value="ECO:0007669"/>
    <property type="project" value="InterPro"/>
</dbReference>
<evidence type="ECO:0000256" key="5">
    <source>
        <dbReference type="SAM" id="SignalP"/>
    </source>
</evidence>
<accession>G7V923</accession>
<dbReference type="PANTHER" id="PTHR35936:SF17">
    <property type="entry name" value="ARGININE-BINDING EXTRACELLULAR PROTEIN ARTP"/>
    <property type="match status" value="1"/>
</dbReference>
<evidence type="ECO:0000313" key="9">
    <source>
        <dbReference type="Proteomes" id="UP000005868"/>
    </source>
</evidence>
<reference evidence="9" key="1">
    <citation type="submission" date="2011-10" db="EMBL/GenBank/DDBJ databases">
        <title>The complete genome of chromosome of Thermovirga lienii DSM 17291.</title>
        <authorList>
            <consortium name="US DOE Joint Genome Institute (JGI-PGF)"/>
            <person name="Lucas S."/>
            <person name="Copeland A."/>
            <person name="Lapidus A."/>
            <person name="Glavina del Rio T."/>
            <person name="Dalin E."/>
            <person name="Tice H."/>
            <person name="Bruce D."/>
            <person name="Goodwin L."/>
            <person name="Pitluck S."/>
            <person name="Peters L."/>
            <person name="Mikhailova N."/>
            <person name="Saunders E."/>
            <person name="Kyrpides N."/>
            <person name="Mavromatis K."/>
            <person name="Ivanova N."/>
            <person name="Last F.I."/>
            <person name="Brettin T."/>
            <person name="Detter J.C."/>
            <person name="Han C."/>
            <person name="Larimer F."/>
            <person name="Land M."/>
            <person name="Hauser L."/>
            <person name="Markowitz V."/>
            <person name="Cheng J.-F."/>
            <person name="Hugenholtz P."/>
            <person name="Woyke T."/>
            <person name="Wu D."/>
            <person name="Spring S."/>
            <person name="Schroeder M."/>
            <person name="Brambilla E.-M."/>
            <person name="Klenk H.-P."/>
            <person name="Eisen J.A."/>
        </authorList>
    </citation>
    <scope>NUCLEOTIDE SEQUENCE [LARGE SCALE GENOMIC DNA]</scope>
    <source>
        <strain evidence="9">ATCC BAA-1197 / DSM 17291 / Cas60314</strain>
    </source>
</reference>
<feature type="chain" id="PRO_5003504535" evidence="5">
    <location>
        <begin position="24"/>
        <end position="245"/>
    </location>
</feature>
<sequence>MRKVLSVLCVVFLSLLMVSQVYGATLKEIQDRGVIKVALDVTEPFCYEEEGQLKGLEVDMANAIAEAIGVKLEISLPGWENITKAWDPNYDWSDFDIAMGAITITEERAKVCDFSDWYFMSGQMVIVPKDSSIQSPDQLKGRKVAALKASVCEDVASQLTDQIVLVSSVDEGYEKLLNGEADAMVYDGGFLQYKVKKDPRFRLLDENFTRERYGVAMPKNTSELKAVIDEVVKKNRKELFEKWFK</sequence>
<dbReference type="EMBL" id="CP003096">
    <property type="protein sequence ID" value="AER67557.1"/>
    <property type="molecule type" value="Genomic_DNA"/>
</dbReference>
<dbReference type="SMART" id="SM00062">
    <property type="entry name" value="PBPb"/>
    <property type="match status" value="1"/>
</dbReference>
<dbReference type="CDD" id="cd13530">
    <property type="entry name" value="PBP2_peptides_like"/>
    <property type="match status" value="1"/>
</dbReference>
<dbReference type="Pfam" id="PF00497">
    <property type="entry name" value="SBP_bac_3"/>
    <property type="match status" value="1"/>
</dbReference>
<comment type="similarity">
    <text evidence="2 4">Belongs to the bacterial solute-binding protein 3 family.</text>
</comment>
<proteinExistence type="inferred from homology"/>
<gene>
    <name evidence="8" type="ordered locus">Tlie_1847</name>
</gene>
<keyword evidence="9" id="KW-1185">Reference proteome</keyword>
<evidence type="ECO:0000256" key="2">
    <source>
        <dbReference type="ARBA" id="ARBA00010333"/>
    </source>
</evidence>
<dbReference type="OrthoDB" id="115856at2"/>
<dbReference type="SUPFAM" id="SSF53850">
    <property type="entry name" value="Periplasmic binding protein-like II"/>
    <property type="match status" value="1"/>
</dbReference>
<organism evidence="8 9">
    <name type="scientific">Thermovirga lienii (strain ATCC BAA-1197 / DSM 17291 / Cas60314)</name>
    <dbReference type="NCBI Taxonomy" id="580340"/>
    <lineage>
        <taxon>Bacteria</taxon>
        <taxon>Thermotogati</taxon>
        <taxon>Synergistota</taxon>
        <taxon>Synergistia</taxon>
        <taxon>Synergistales</taxon>
        <taxon>Thermovirgaceae</taxon>
        <taxon>Thermovirga</taxon>
    </lineage>
</organism>
<dbReference type="InterPro" id="IPR001638">
    <property type="entry name" value="Solute-binding_3/MltF_N"/>
</dbReference>
<evidence type="ECO:0000259" key="7">
    <source>
        <dbReference type="SMART" id="SM00079"/>
    </source>
</evidence>
<dbReference type="PROSITE" id="PS01039">
    <property type="entry name" value="SBP_BACTERIAL_3"/>
    <property type="match status" value="1"/>
</dbReference>
<dbReference type="AlphaFoldDB" id="G7V923"/>
<feature type="signal peptide" evidence="5">
    <location>
        <begin position="1"/>
        <end position="23"/>
    </location>
</feature>
<dbReference type="GO" id="GO:0016020">
    <property type="term" value="C:membrane"/>
    <property type="evidence" value="ECO:0007669"/>
    <property type="project" value="InterPro"/>
</dbReference>